<dbReference type="EMBL" id="LAZR01044579">
    <property type="protein sequence ID" value="KKL04301.1"/>
    <property type="molecule type" value="Genomic_DNA"/>
</dbReference>
<gene>
    <name evidence="1" type="ORF">LCGC14_2617420</name>
</gene>
<dbReference type="AlphaFoldDB" id="A0A0F9CF62"/>
<accession>A0A0F9CF62</accession>
<feature type="non-terminal residue" evidence="1">
    <location>
        <position position="1"/>
    </location>
</feature>
<organism evidence="1">
    <name type="scientific">marine sediment metagenome</name>
    <dbReference type="NCBI Taxonomy" id="412755"/>
    <lineage>
        <taxon>unclassified sequences</taxon>
        <taxon>metagenomes</taxon>
        <taxon>ecological metagenomes</taxon>
    </lineage>
</organism>
<sequence length="55" mass="6546">HGHRADYSKPLEVDWLCRTCHNALHVKRREKILTNSTKITNFTFIKSMITKYITQ</sequence>
<evidence type="ECO:0000313" key="1">
    <source>
        <dbReference type="EMBL" id="KKL04301.1"/>
    </source>
</evidence>
<name>A0A0F9CF62_9ZZZZ</name>
<comment type="caution">
    <text evidence="1">The sequence shown here is derived from an EMBL/GenBank/DDBJ whole genome shotgun (WGS) entry which is preliminary data.</text>
</comment>
<proteinExistence type="predicted"/>
<protein>
    <submittedName>
        <fullName evidence="1">Uncharacterized protein</fullName>
    </submittedName>
</protein>
<reference evidence="1" key="1">
    <citation type="journal article" date="2015" name="Nature">
        <title>Complex archaea that bridge the gap between prokaryotes and eukaryotes.</title>
        <authorList>
            <person name="Spang A."/>
            <person name="Saw J.H."/>
            <person name="Jorgensen S.L."/>
            <person name="Zaremba-Niedzwiedzka K."/>
            <person name="Martijn J."/>
            <person name="Lind A.E."/>
            <person name="van Eijk R."/>
            <person name="Schleper C."/>
            <person name="Guy L."/>
            <person name="Ettema T.J."/>
        </authorList>
    </citation>
    <scope>NUCLEOTIDE SEQUENCE</scope>
</reference>